<organism evidence="1">
    <name type="scientific">Salmonella enteritidis PT4 (strain P125109)</name>
    <dbReference type="NCBI Taxonomy" id="550537"/>
    <lineage>
        <taxon>Bacteria</taxon>
        <taxon>Pseudomonadati</taxon>
        <taxon>Pseudomonadota</taxon>
        <taxon>Gammaproteobacteria</taxon>
        <taxon>Enterobacterales</taxon>
        <taxon>Enterobacteriaceae</taxon>
        <taxon>Salmonella</taxon>
    </lineage>
</organism>
<comment type="caution">
    <text evidence="1">The sequence shown here is derived from an EMBL/GenBank/DDBJ whole genome shotgun (WGS) entry which is preliminary data.</text>
</comment>
<accession>A0A725B6L6</accession>
<dbReference type="EMBL" id="DAAQRD010000141">
    <property type="protein sequence ID" value="HAE0521297.1"/>
    <property type="molecule type" value="Genomic_DNA"/>
</dbReference>
<dbReference type="InterPro" id="IPR008554">
    <property type="entry name" value="Glutaredoxin-like"/>
</dbReference>
<protein>
    <submittedName>
        <fullName evidence="1">Glutaredoxin family protein</fullName>
    </submittedName>
</protein>
<reference evidence="1" key="2">
    <citation type="submission" date="2019-01" db="EMBL/GenBank/DDBJ databases">
        <authorList>
            <consortium name="NCBI Pathogen Detection Project"/>
        </authorList>
    </citation>
    <scope>NUCLEOTIDE SEQUENCE</scope>
    <source>
        <strain evidence="1">P125109</strain>
    </source>
</reference>
<sequence length="99" mass="11790">MGLKRHRHLTLYSRPGCMLCEEAAILLDFVLDEFPEWTFEEVNIDQDEALSLRFLYEIPVVMHDEEIWSYGKFDTETIRNRLLQKNLRNETCKARNGLL</sequence>
<dbReference type="AlphaFoldDB" id="A0A725B6L6"/>
<proteinExistence type="predicted"/>
<dbReference type="InterPro" id="IPR052565">
    <property type="entry name" value="Glutaredoxin-like_YDR286C"/>
</dbReference>
<dbReference type="Gene3D" id="3.40.30.10">
    <property type="entry name" value="Glutaredoxin"/>
    <property type="match status" value="1"/>
</dbReference>
<dbReference type="PANTHER" id="PTHR33558">
    <property type="entry name" value="GLUTAREDOXIN-LIKE PROTEIN C5ORF63 HOMOLOG"/>
    <property type="match status" value="1"/>
</dbReference>
<dbReference type="Pfam" id="PF05768">
    <property type="entry name" value="Glrx-like"/>
    <property type="match status" value="1"/>
</dbReference>
<dbReference type="InterPro" id="IPR036249">
    <property type="entry name" value="Thioredoxin-like_sf"/>
</dbReference>
<dbReference type="PANTHER" id="PTHR33558:SF1">
    <property type="entry name" value="GLUTAREDOXIN-LIKE PROTEIN C5ORF63 HOMOLOG"/>
    <property type="match status" value="1"/>
</dbReference>
<reference evidence="1" key="1">
    <citation type="journal article" date="2018" name="Genome Biol.">
        <title>SKESA: strategic k-mer extension for scrupulous assemblies.</title>
        <authorList>
            <person name="Souvorov A."/>
            <person name="Agarwala R."/>
            <person name="Lipman D.J."/>
        </authorList>
    </citation>
    <scope>NUCLEOTIDE SEQUENCE</scope>
    <source>
        <strain evidence="1">P125109</strain>
    </source>
</reference>
<gene>
    <name evidence="1" type="ORF">G2720_26230</name>
</gene>
<name>A0A725B6L6_SALEP</name>
<dbReference type="SUPFAM" id="SSF52833">
    <property type="entry name" value="Thioredoxin-like"/>
    <property type="match status" value="1"/>
</dbReference>
<evidence type="ECO:0000313" key="1">
    <source>
        <dbReference type="EMBL" id="HAE0521297.1"/>
    </source>
</evidence>